<evidence type="ECO:0000313" key="8">
    <source>
        <dbReference type="EMBL" id="VEJ44391.1"/>
    </source>
</evidence>
<dbReference type="GO" id="GO:0009279">
    <property type="term" value="C:cell outer membrane"/>
    <property type="evidence" value="ECO:0007669"/>
    <property type="project" value="UniProtKB-SubCell"/>
</dbReference>
<name>A0A3S4YTN3_BARVI</name>
<evidence type="ECO:0000256" key="3">
    <source>
        <dbReference type="ARBA" id="ARBA00023136"/>
    </source>
</evidence>
<evidence type="ECO:0000256" key="5">
    <source>
        <dbReference type="ARBA" id="ARBA00038306"/>
    </source>
</evidence>
<dbReference type="SUPFAM" id="SSF56925">
    <property type="entry name" value="OMPA-like"/>
    <property type="match status" value="1"/>
</dbReference>
<evidence type="ECO:0000256" key="4">
    <source>
        <dbReference type="ARBA" id="ARBA00023237"/>
    </source>
</evidence>
<proteinExistence type="inferred from homology"/>
<keyword evidence="4" id="KW-0998">Cell outer membrane</keyword>
<feature type="domain" description="Outer membrane protein beta-barrel" evidence="7">
    <location>
        <begin position="45"/>
        <end position="289"/>
    </location>
</feature>
<accession>A0A3S4YTN3</accession>
<keyword evidence="3" id="KW-0472">Membrane</keyword>
<dbReference type="PANTHER" id="PTHR34001:SF3">
    <property type="entry name" value="BLL7405 PROTEIN"/>
    <property type="match status" value="1"/>
</dbReference>
<evidence type="ECO:0000256" key="1">
    <source>
        <dbReference type="ARBA" id="ARBA00004442"/>
    </source>
</evidence>
<gene>
    <name evidence="8" type="ORF">NCTC12905_00026</name>
</gene>
<dbReference type="InterPro" id="IPR051692">
    <property type="entry name" value="OMP-like"/>
</dbReference>
<feature type="chain" id="PRO_5018538392" evidence="6">
    <location>
        <begin position="23"/>
        <end position="289"/>
    </location>
</feature>
<evidence type="ECO:0000259" key="7">
    <source>
        <dbReference type="Pfam" id="PF13505"/>
    </source>
</evidence>
<comment type="subcellular location">
    <subcellularLocation>
        <location evidence="1">Cell outer membrane</location>
    </subcellularLocation>
</comment>
<dbReference type="Pfam" id="PF13505">
    <property type="entry name" value="OMP_b-brl"/>
    <property type="match status" value="1"/>
</dbReference>
<dbReference type="STRING" id="1094497.BVwin_13180"/>
<dbReference type="Proteomes" id="UP000274201">
    <property type="component" value="Chromosome"/>
</dbReference>
<evidence type="ECO:0000256" key="6">
    <source>
        <dbReference type="SAM" id="SignalP"/>
    </source>
</evidence>
<dbReference type="Gene3D" id="2.40.160.20">
    <property type="match status" value="1"/>
</dbReference>
<protein>
    <submittedName>
        <fullName evidence="8">Opacity protein and related surface antigens</fullName>
    </submittedName>
</protein>
<evidence type="ECO:0000256" key="2">
    <source>
        <dbReference type="ARBA" id="ARBA00022729"/>
    </source>
</evidence>
<dbReference type="OrthoDB" id="9815357at2"/>
<dbReference type="EMBL" id="LR134529">
    <property type="protein sequence ID" value="VEJ44391.1"/>
    <property type="molecule type" value="Genomic_DNA"/>
</dbReference>
<keyword evidence="2 6" id="KW-0732">Signal</keyword>
<reference evidence="8 9" key="1">
    <citation type="submission" date="2018-12" db="EMBL/GenBank/DDBJ databases">
        <authorList>
            <consortium name="Pathogen Informatics"/>
        </authorList>
    </citation>
    <scope>NUCLEOTIDE SEQUENCE [LARGE SCALE GENOMIC DNA]</scope>
    <source>
        <strain evidence="8 9">NCTC12905</strain>
    </source>
</reference>
<dbReference type="RefSeq" id="WP_126601787.1">
    <property type="nucleotide sequence ID" value="NZ_LR134529.1"/>
</dbReference>
<evidence type="ECO:0000313" key="9">
    <source>
        <dbReference type="Proteomes" id="UP000274201"/>
    </source>
</evidence>
<dbReference type="InterPro" id="IPR011250">
    <property type="entry name" value="OMP/PagP_B-barrel"/>
</dbReference>
<dbReference type="PANTHER" id="PTHR34001">
    <property type="entry name" value="BLL7405 PROTEIN"/>
    <property type="match status" value="1"/>
</dbReference>
<dbReference type="InterPro" id="IPR027385">
    <property type="entry name" value="Beta-barrel_OMP"/>
</dbReference>
<organism evidence="8 9">
    <name type="scientific">Bartonella vinsonii</name>
    <name type="common">Rochalimaea vinsonii</name>
    <dbReference type="NCBI Taxonomy" id="33047"/>
    <lineage>
        <taxon>Bacteria</taxon>
        <taxon>Pseudomonadati</taxon>
        <taxon>Pseudomonadota</taxon>
        <taxon>Alphaproteobacteria</taxon>
        <taxon>Hyphomicrobiales</taxon>
        <taxon>Bartonellaceae</taxon>
        <taxon>Bartonella</taxon>
    </lineage>
</organism>
<sequence length="289" mass="31393">MKTKILTTISIFTLMATSAVQAADTVVLQQPEPRVSPTLVAPPFSWTGLYLGGHISGFSSKNSLNYSQDATTGKWAWVEKSLSPKPSGFGAGLYAGSNIDLGDNFIFGVDTDLTWSGKKNTQTGDEEEISDDDALDSINAVLKEAGLPINRPGADDETIPNVGDIVQSSVTLKEQWSGATRVRIGFASNRVMPYIAAGIAYGKMQYSMSILSKSEEDPSFIFASGKVFDETQTMIGYTVGGGLDFAMTDNLIMRAEYRYSDFAKKKFADDKLEISSKINNFRVGLAYKF</sequence>
<comment type="similarity">
    <text evidence="5">Belongs to the Omp25/RopB family.</text>
</comment>
<dbReference type="AlphaFoldDB" id="A0A3S4YTN3"/>
<feature type="signal peptide" evidence="6">
    <location>
        <begin position="1"/>
        <end position="22"/>
    </location>
</feature>